<evidence type="ECO:0000313" key="11">
    <source>
        <dbReference type="Proteomes" id="UP000827092"/>
    </source>
</evidence>
<organism evidence="10 11">
    <name type="scientific">Oedothorax gibbosus</name>
    <dbReference type="NCBI Taxonomy" id="931172"/>
    <lineage>
        <taxon>Eukaryota</taxon>
        <taxon>Metazoa</taxon>
        <taxon>Ecdysozoa</taxon>
        <taxon>Arthropoda</taxon>
        <taxon>Chelicerata</taxon>
        <taxon>Arachnida</taxon>
        <taxon>Araneae</taxon>
        <taxon>Araneomorphae</taxon>
        <taxon>Entelegynae</taxon>
        <taxon>Araneoidea</taxon>
        <taxon>Linyphiidae</taxon>
        <taxon>Erigoninae</taxon>
        <taxon>Oedothorax</taxon>
    </lineage>
</organism>
<proteinExistence type="inferred from homology"/>
<evidence type="ECO:0000256" key="6">
    <source>
        <dbReference type="ARBA" id="ARBA00033773"/>
    </source>
</evidence>
<dbReference type="PANTHER" id="PTHR31183">
    <property type="entry name" value="TRICHOPLEIN KERATIN FILAMENT-BINDING PROTEIN FAMILY MEMBER"/>
    <property type="match status" value="1"/>
</dbReference>
<feature type="compositionally biased region" description="Low complexity" evidence="8">
    <location>
        <begin position="1"/>
        <end position="18"/>
    </location>
</feature>
<dbReference type="PANTHER" id="PTHR31183:SF1">
    <property type="entry name" value="CILIA- AND FLAGELLA-ASSOCIATED PROTEIN 53"/>
    <property type="match status" value="1"/>
</dbReference>
<gene>
    <name evidence="10" type="ORF">JTE90_016989</name>
</gene>
<evidence type="ECO:0000256" key="1">
    <source>
        <dbReference type="ARBA" id="ARBA00004138"/>
    </source>
</evidence>
<evidence type="ECO:0000259" key="9">
    <source>
        <dbReference type="Pfam" id="PF13868"/>
    </source>
</evidence>
<evidence type="ECO:0000256" key="7">
    <source>
        <dbReference type="SAM" id="Coils"/>
    </source>
</evidence>
<feature type="coiled-coil region" evidence="7">
    <location>
        <begin position="442"/>
        <end position="480"/>
    </location>
</feature>
<dbReference type="InterPro" id="IPR043597">
    <property type="entry name" value="TPH_dom"/>
</dbReference>
<name>A0AAV6UM65_9ARAC</name>
<feature type="region of interest" description="Disordered" evidence="8">
    <location>
        <begin position="209"/>
        <end position="232"/>
    </location>
</feature>
<evidence type="ECO:0000256" key="3">
    <source>
        <dbReference type="ARBA" id="ARBA00023069"/>
    </source>
</evidence>
<evidence type="ECO:0000256" key="2">
    <source>
        <dbReference type="ARBA" id="ARBA00023054"/>
    </source>
</evidence>
<dbReference type="Pfam" id="PF13868">
    <property type="entry name" value="TPH"/>
    <property type="match status" value="1"/>
</dbReference>
<comment type="subcellular location">
    <subcellularLocation>
        <location evidence="1">Cell projection</location>
        <location evidence="1">Cilium</location>
    </subcellularLocation>
</comment>
<evidence type="ECO:0000256" key="8">
    <source>
        <dbReference type="SAM" id="MobiDB-lite"/>
    </source>
</evidence>
<protein>
    <recommendedName>
        <fullName evidence="6">Cilia- and flagella-associated protein 53</fullName>
    </recommendedName>
</protein>
<keyword evidence="3" id="KW-0969">Cilium</keyword>
<feature type="region of interest" description="Disordered" evidence="8">
    <location>
        <begin position="1"/>
        <end position="22"/>
    </location>
</feature>
<keyword evidence="2 7" id="KW-0175">Coiled coil</keyword>
<dbReference type="InterPro" id="IPR043596">
    <property type="entry name" value="CFAP53/TCHP"/>
</dbReference>
<evidence type="ECO:0000256" key="4">
    <source>
        <dbReference type="ARBA" id="ARBA00023273"/>
    </source>
</evidence>
<feature type="compositionally biased region" description="Basic and acidic residues" evidence="8">
    <location>
        <begin position="67"/>
        <end position="84"/>
    </location>
</feature>
<reference evidence="10 11" key="1">
    <citation type="journal article" date="2022" name="Nat. Ecol. Evol.">
        <title>A masculinizing supergene underlies an exaggerated male reproductive morph in a spider.</title>
        <authorList>
            <person name="Hendrickx F."/>
            <person name="De Corte Z."/>
            <person name="Sonet G."/>
            <person name="Van Belleghem S.M."/>
            <person name="Kostlbacher S."/>
            <person name="Vangestel C."/>
        </authorList>
    </citation>
    <scope>NUCLEOTIDE SEQUENCE [LARGE SCALE GENOMIC DNA]</scope>
    <source>
        <strain evidence="10">W744_W776</strain>
    </source>
</reference>
<dbReference type="GO" id="GO:0005929">
    <property type="term" value="C:cilium"/>
    <property type="evidence" value="ECO:0007669"/>
    <property type="project" value="UniProtKB-SubCell"/>
</dbReference>
<dbReference type="AlphaFoldDB" id="A0AAV6UM65"/>
<dbReference type="Proteomes" id="UP000827092">
    <property type="component" value="Unassembled WGS sequence"/>
</dbReference>
<accession>A0AAV6UM65</accession>
<comment type="similarity">
    <text evidence="5">Belongs to the CFAP53 family.</text>
</comment>
<evidence type="ECO:0000313" key="10">
    <source>
        <dbReference type="EMBL" id="KAG8184878.1"/>
    </source>
</evidence>
<keyword evidence="4" id="KW-0966">Cell projection</keyword>
<feature type="region of interest" description="Disordered" evidence="8">
    <location>
        <begin position="366"/>
        <end position="389"/>
    </location>
</feature>
<keyword evidence="11" id="KW-1185">Reference proteome</keyword>
<feature type="region of interest" description="Disordered" evidence="8">
    <location>
        <begin position="67"/>
        <end position="95"/>
    </location>
</feature>
<comment type="caution">
    <text evidence="10">The sequence shown here is derived from an EMBL/GenBank/DDBJ whole genome shotgun (WGS) entry which is preliminary data.</text>
</comment>
<dbReference type="EMBL" id="JAFNEN010000356">
    <property type="protein sequence ID" value="KAG8184878.1"/>
    <property type="molecule type" value="Genomic_DNA"/>
</dbReference>
<feature type="domain" description="Trichohyalin-plectin-homology" evidence="9">
    <location>
        <begin position="188"/>
        <end position="486"/>
    </location>
</feature>
<evidence type="ECO:0000256" key="5">
    <source>
        <dbReference type="ARBA" id="ARBA00033747"/>
    </source>
</evidence>
<sequence>MEFIENSSSKSSTKNATNRIHYTKEKDRLRVAKEAAQKRGALEQSRRDMEQYASGLAMESLRADWEAEGERRTLHSRVRREVGKASDATEEELGERRERLHDLLRSEEEKYLQEELEMGRGAEDPEAKWDRMLARYLELRTKKEEERQRVAHEKRELQFRLNCDDLRSQLSCRLQAEVAYEGKIAASEKKTSKIDDEAYDELWRRDEEAKKKMEEDEKMSRRRKAVKAKKEMMEQIEEKKERRWMQVLEKETDAEIRAEHNRLLALEAECEKEARRRKKEVVRSDLDACVNSKMRLKAQETQDDRLEDMFFLTQAMGDAEDKMAREEKKKRLLLEQRNFLEYTREAGRRRNAEEVEAERICREAMDKEARKQQEDINKEKGHTKEKNREAAHVIRQQMEDNLEQLRRAFSANREMSNKVFKKDEEDKKMDKEKRTLAKEADLMYQNELLNQIEIKKKKLEEEMNLNNTEIQKLLEAQEEEDIKVRHLVAEMKIDHEHPYRIARRQFFNDCGDREA</sequence>
<feature type="compositionally biased region" description="Basic and acidic residues" evidence="8">
    <location>
        <begin position="209"/>
        <end position="219"/>
    </location>
</feature>